<evidence type="ECO:0000256" key="1">
    <source>
        <dbReference type="ARBA" id="ARBA00022485"/>
    </source>
</evidence>
<dbReference type="GO" id="GO:0051539">
    <property type="term" value="F:4 iron, 4 sulfur cluster binding"/>
    <property type="evidence" value="ECO:0007669"/>
    <property type="project" value="UniProtKB-KW"/>
</dbReference>
<evidence type="ECO:0000313" key="6">
    <source>
        <dbReference type="EMBL" id="HIX44934.1"/>
    </source>
</evidence>
<reference evidence="6" key="1">
    <citation type="journal article" date="2021" name="PeerJ">
        <title>Extensive microbial diversity within the chicken gut microbiome revealed by metagenomics and culture.</title>
        <authorList>
            <person name="Gilroy R."/>
            <person name="Ravi A."/>
            <person name="Getino M."/>
            <person name="Pursley I."/>
            <person name="Horton D.L."/>
            <person name="Alikhan N.F."/>
            <person name="Baker D."/>
            <person name="Gharbi K."/>
            <person name="Hall N."/>
            <person name="Watson M."/>
            <person name="Adriaenssens E.M."/>
            <person name="Foster-Nyarko E."/>
            <person name="Jarju S."/>
            <person name="Secka A."/>
            <person name="Antonio M."/>
            <person name="Oren A."/>
            <person name="Chaudhuri R.R."/>
            <person name="La Ragione R."/>
            <person name="Hildebrand F."/>
            <person name="Pallen M.J."/>
        </authorList>
    </citation>
    <scope>NUCLEOTIDE SEQUENCE</scope>
    <source>
        <strain evidence="6">ChiHjej12B11-16260</strain>
    </source>
</reference>
<dbReference type="SUPFAM" id="SSF52218">
    <property type="entry name" value="Flavoproteins"/>
    <property type="match status" value="1"/>
</dbReference>
<dbReference type="Gene3D" id="3.40.50.360">
    <property type="match status" value="1"/>
</dbReference>
<dbReference type="PROSITE" id="PS00198">
    <property type="entry name" value="4FE4S_FER_1"/>
    <property type="match status" value="1"/>
</dbReference>
<organism evidence="6 7">
    <name type="scientific">Candidatus Barnesiella excrementipullorum</name>
    <dbReference type="NCBI Taxonomy" id="2838479"/>
    <lineage>
        <taxon>Bacteria</taxon>
        <taxon>Pseudomonadati</taxon>
        <taxon>Bacteroidota</taxon>
        <taxon>Bacteroidia</taxon>
        <taxon>Bacteroidales</taxon>
        <taxon>Barnesiellaceae</taxon>
        <taxon>Barnesiella</taxon>
    </lineage>
</organism>
<keyword evidence="3" id="KW-0408">Iron</keyword>
<dbReference type="EMBL" id="DXFB01000046">
    <property type="protein sequence ID" value="HIX44934.1"/>
    <property type="molecule type" value="Genomic_DNA"/>
</dbReference>
<evidence type="ECO:0000256" key="4">
    <source>
        <dbReference type="ARBA" id="ARBA00023014"/>
    </source>
</evidence>
<dbReference type="InterPro" id="IPR029039">
    <property type="entry name" value="Flavoprotein-like_sf"/>
</dbReference>
<evidence type="ECO:0000313" key="7">
    <source>
        <dbReference type="Proteomes" id="UP000824246"/>
    </source>
</evidence>
<comment type="caution">
    <text evidence="6">The sequence shown here is derived from an EMBL/GenBank/DDBJ whole genome shotgun (WGS) entry which is preliminary data.</text>
</comment>
<dbReference type="Pfam" id="PF00037">
    <property type="entry name" value="Fer4"/>
    <property type="match status" value="1"/>
</dbReference>
<dbReference type="AlphaFoldDB" id="A0A9D2AQ01"/>
<feature type="domain" description="4Fe-4S ferredoxin-type" evidence="5">
    <location>
        <begin position="231"/>
        <end position="255"/>
    </location>
</feature>
<sequence>MNITSCTTVVFSPTGTSRTIARSVASATGYAGHHVDVTYRRAASLSYGPDELLVVAVPVYGSHVAPMALQRMQDLRGDNTPAVAVVLYGNRAYGEALLQLSDFLAAKGFVTVAAGAFVGEHSYSSARYPIAAGRPDDADLAMAQEWGAAVRRKLDAADAIVPVDVSRMQEPQSPALSKQRFAEFIVSLQQGKSSPLPLAPTTDPERCTHCGCCVAMCPAGAIVAGDEWHTDASLCIKCCACVKGCPAGARSFPTPFAPVLSQYFGERKPPVTIV</sequence>
<keyword evidence="1" id="KW-0004">4Fe-4S</keyword>
<evidence type="ECO:0000259" key="5">
    <source>
        <dbReference type="PROSITE" id="PS51379"/>
    </source>
</evidence>
<dbReference type="InterPro" id="IPR050572">
    <property type="entry name" value="Fe-S_Ferredoxin"/>
</dbReference>
<keyword evidence="2" id="KW-0479">Metal-binding</keyword>
<evidence type="ECO:0000256" key="3">
    <source>
        <dbReference type="ARBA" id="ARBA00023004"/>
    </source>
</evidence>
<dbReference type="Proteomes" id="UP000824246">
    <property type="component" value="Unassembled WGS sequence"/>
</dbReference>
<dbReference type="Gene3D" id="3.30.70.20">
    <property type="match status" value="1"/>
</dbReference>
<feature type="domain" description="4Fe-4S ferredoxin-type" evidence="5">
    <location>
        <begin position="198"/>
        <end position="227"/>
    </location>
</feature>
<reference evidence="6" key="2">
    <citation type="submission" date="2021-04" db="EMBL/GenBank/DDBJ databases">
        <authorList>
            <person name="Gilroy R."/>
        </authorList>
    </citation>
    <scope>NUCLEOTIDE SEQUENCE</scope>
    <source>
        <strain evidence="6">ChiHjej12B11-16260</strain>
    </source>
</reference>
<keyword evidence="4" id="KW-0411">Iron-sulfur</keyword>
<gene>
    <name evidence="6" type="ORF">H9982_01800</name>
</gene>
<name>A0A9D2AQ01_9BACT</name>
<evidence type="ECO:0000256" key="2">
    <source>
        <dbReference type="ARBA" id="ARBA00022723"/>
    </source>
</evidence>
<dbReference type="PANTHER" id="PTHR43687:SF1">
    <property type="entry name" value="FERREDOXIN III"/>
    <property type="match status" value="1"/>
</dbReference>
<protein>
    <submittedName>
        <fullName evidence="6">4Fe-4S binding protein</fullName>
    </submittedName>
</protein>
<accession>A0A9D2AQ01</accession>
<dbReference type="PANTHER" id="PTHR43687">
    <property type="entry name" value="ADENYLYLSULFATE REDUCTASE, BETA SUBUNIT"/>
    <property type="match status" value="1"/>
</dbReference>
<dbReference type="GO" id="GO:0046872">
    <property type="term" value="F:metal ion binding"/>
    <property type="evidence" value="ECO:0007669"/>
    <property type="project" value="UniProtKB-KW"/>
</dbReference>
<dbReference type="SUPFAM" id="SSF54862">
    <property type="entry name" value="4Fe-4S ferredoxins"/>
    <property type="match status" value="1"/>
</dbReference>
<dbReference type="InterPro" id="IPR017900">
    <property type="entry name" value="4Fe4S_Fe_S_CS"/>
</dbReference>
<dbReference type="PROSITE" id="PS51379">
    <property type="entry name" value="4FE4S_FER_2"/>
    <property type="match status" value="2"/>
</dbReference>
<dbReference type="InterPro" id="IPR017896">
    <property type="entry name" value="4Fe4S_Fe-S-bd"/>
</dbReference>
<proteinExistence type="predicted"/>